<dbReference type="Gene3D" id="3.30.460.10">
    <property type="entry name" value="Beta Polymerase, domain 2"/>
    <property type="match status" value="1"/>
</dbReference>
<dbReference type="GO" id="GO:0016740">
    <property type="term" value="F:transferase activity"/>
    <property type="evidence" value="ECO:0007669"/>
    <property type="project" value="UniProtKB-KW"/>
</dbReference>
<reference evidence="2" key="1">
    <citation type="journal article" date="2020" name="mSystems">
        <title>Genome- and Community-Level Interaction Insights into Carbon Utilization and Element Cycling Functions of Hydrothermarchaeota in Hydrothermal Sediment.</title>
        <authorList>
            <person name="Zhou Z."/>
            <person name="Liu Y."/>
            <person name="Xu W."/>
            <person name="Pan J."/>
            <person name="Luo Z.H."/>
            <person name="Li M."/>
        </authorList>
    </citation>
    <scope>NUCLEOTIDE SEQUENCE [LARGE SCALE GENOMIC DNA]</scope>
    <source>
        <strain evidence="2">SpSt-349</strain>
    </source>
</reference>
<name>A0A831UFA4_GEOME</name>
<comment type="caution">
    <text evidence="2">The sequence shown here is derived from an EMBL/GenBank/DDBJ whole genome shotgun (WGS) entry which is preliminary data.</text>
</comment>
<dbReference type="Pfam" id="PF18765">
    <property type="entry name" value="Polbeta"/>
    <property type="match status" value="1"/>
</dbReference>
<dbReference type="EMBL" id="DSOV01000058">
    <property type="protein sequence ID" value="HEN43297.1"/>
    <property type="molecule type" value="Genomic_DNA"/>
</dbReference>
<dbReference type="AlphaFoldDB" id="A0A831UFA4"/>
<feature type="domain" description="Polymerase beta nucleotidyltransferase" evidence="1">
    <location>
        <begin position="16"/>
        <end position="101"/>
    </location>
</feature>
<proteinExistence type="predicted"/>
<evidence type="ECO:0000259" key="1">
    <source>
        <dbReference type="Pfam" id="PF18765"/>
    </source>
</evidence>
<gene>
    <name evidence="2" type="ORF">ENQ87_13170</name>
</gene>
<dbReference type="SUPFAM" id="SSF81301">
    <property type="entry name" value="Nucleotidyltransferase"/>
    <property type="match status" value="1"/>
</dbReference>
<sequence length="103" mass="11673">MTHADKEKLKRELIGALAADAIVEKIVIFGSFVHSETPHDMDVAVFCDSEDDYLTLALSLRRKLRNLSRIIPIDLVPITGFHDPVSVFLDEVNKGEVIYEKRH</sequence>
<dbReference type="InterPro" id="IPR041633">
    <property type="entry name" value="Polbeta"/>
</dbReference>
<dbReference type="InterPro" id="IPR043519">
    <property type="entry name" value="NT_sf"/>
</dbReference>
<accession>A0A831UFA4</accession>
<evidence type="ECO:0000313" key="2">
    <source>
        <dbReference type="EMBL" id="HEN43297.1"/>
    </source>
</evidence>
<keyword evidence="2" id="KW-0808">Transferase</keyword>
<protein>
    <submittedName>
        <fullName evidence="2">Nucleotidyltransferase domain-containing protein</fullName>
    </submittedName>
</protein>
<organism evidence="2">
    <name type="scientific">Geobacter metallireducens</name>
    <dbReference type="NCBI Taxonomy" id="28232"/>
    <lineage>
        <taxon>Bacteria</taxon>
        <taxon>Pseudomonadati</taxon>
        <taxon>Thermodesulfobacteriota</taxon>
        <taxon>Desulfuromonadia</taxon>
        <taxon>Geobacterales</taxon>
        <taxon>Geobacteraceae</taxon>
        <taxon>Geobacter</taxon>
    </lineage>
</organism>